<accession>A0ABR9ALY5</accession>
<dbReference type="Gene3D" id="2.60.120.260">
    <property type="entry name" value="Galactose-binding domain-like"/>
    <property type="match status" value="1"/>
</dbReference>
<organism evidence="1 2">
    <name type="scientific">Echinicola arenosa</name>
    <dbReference type="NCBI Taxonomy" id="2774144"/>
    <lineage>
        <taxon>Bacteria</taxon>
        <taxon>Pseudomonadati</taxon>
        <taxon>Bacteroidota</taxon>
        <taxon>Cytophagia</taxon>
        <taxon>Cytophagales</taxon>
        <taxon>Cyclobacteriaceae</taxon>
        <taxon>Echinicola</taxon>
    </lineage>
</organism>
<keyword evidence="2" id="KW-1185">Reference proteome</keyword>
<dbReference type="Gene3D" id="1.20.1440.30">
    <property type="entry name" value="Biosynthetic Protein domain"/>
    <property type="match status" value="1"/>
</dbReference>
<dbReference type="Gene3D" id="3.40.1660.10">
    <property type="entry name" value="EreA-like (biosynthetic domain)"/>
    <property type="match status" value="1"/>
</dbReference>
<name>A0ABR9ALY5_9BACT</name>
<reference evidence="1 2" key="1">
    <citation type="submission" date="2020-09" db="EMBL/GenBank/DDBJ databases">
        <title>Echinicola sp. CAU 1574 isolated from sand of Sido Beach.</title>
        <authorList>
            <person name="Kim W."/>
        </authorList>
    </citation>
    <scope>NUCLEOTIDE SEQUENCE [LARGE SCALE GENOMIC DNA]</scope>
    <source>
        <strain evidence="1 2">CAU 1574</strain>
    </source>
</reference>
<dbReference type="Pfam" id="PF05139">
    <property type="entry name" value="Erythro_esteras"/>
    <property type="match status" value="1"/>
</dbReference>
<dbReference type="InterPro" id="IPR052036">
    <property type="entry name" value="Hydrolase/PRTase-associated"/>
</dbReference>
<dbReference type="InterPro" id="IPR007815">
    <property type="entry name" value="Emycin_Estase"/>
</dbReference>
<dbReference type="Gene3D" id="3.30.1870.10">
    <property type="entry name" value="EreA-like, domain 2"/>
    <property type="match status" value="1"/>
</dbReference>
<gene>
    <name evidence="1" type="ORF">IFO69_13790</name>
</gene>
<evidence type="ECO:0000313" key="2">
    <source>
        <dbReference type="Proteomes" id="UP000647133"/>
    </source>
</evidence>
<dbReference type="RefSeq" id="WP_192010708.1">
    <property type="nucleotide sequence ID" value="NZ_JACYTQ010000004.1"/>
</dbReference>
<dbReference type="Proteomes" id="UP000647133">
    <property type="component" value="Unassembled WGS sequence"/>
</dbReference>
<dbReference type="PANTHER" id="PTHR31299">
    <property type="entry name" value="ESTERASE, PUTATIVE (AFU_ORTHOLOGUE AFUA_1G05850)-RELATED"/>
    <property type="match status" value="1"/>
</dbReference>
<protein>
    <submittedName>
        <fullName evidence="1">Erythromycin esterase family protein</fullName>
    </submittedName>
</protein>
<dbReference type="EMBL" id="JACYTQ010000004">
    <property type="protein sequence ID" value="MBD8489825.1"/>
    <property type="molecule type" value="Genomic_DNA"/>
</dbReference>
<evidence type="ECO:0000313" key="1">
    <source>
        <dbReference type="EMBL" id="MBD8489825.1"/>
    </source>
</evidence>
<comment type="caution">
    <text evidence="1">The sequence shown here is derived from an EMBL/GenBank/DDBJ whole genome shotgun (WGS) entry which is preliminary data.</text>
</comment>
<dbReference type="CDD" id="cd14728">
    <property type="entry name" value="Ere-like"/>
    <property type="match status" value="1"/>
</dbReference>
<proteinExistence type="predicted"/>
<sequence length="570" mass="65355">MRTANFYLVILMTFFISCSNPVKESKSDIYNFSFDKYNSYLSTEGNWQFGGCYMGMLNHDTINVKEGYASGKIEVQSPQHFKEMPYYVFQKVPLPGEFNKINISFWMKTDLLAESNFTVVVQDQDETTVNHQKLPLSRSKDWKLVNTQLSVRGGKAIFLKFDVKPEGVLWLDDMEITVEGKGYYEYLDEMIGLQSEQETVKSESIKEFPSEIGNIIEDIGDSRIIGLGESSHGVEEMQEAKNEMVKALIEQGNCNLVMFELPDLFMLKMNDYVLGKTTEGFPQKTPQVGFFGLTVKNKELFDWIREYNLKNKTKVSVAGMDFSLKWRELVEKKIKEYKEGSCYKGLWHHSSKLYPDSLYNYIKNNQKKLEAEAGKSNYRQLLEYSQGYNQALNVLSVQLYPQIRDSIMANNVINLVEKNLKKGEKGVVYGHLSHINRLRTSNSDFVSLGNRLAKHFGDQYFAIGILVGEGEVQGMPGHVSGDNKTNIQELSSPHPLSIEKYCMDQSISPFYSNINDIPSLGDQMLMYRFVGGQPRENQFFPGNIFQRLDGIIWLPKGSPLKLLPYFNEFM</sequence>
<dbReference type="SUPFAM" id="SSF159501">
    <property type="entry name" value="EreA/ChaN-like"/>
    <property type="match status" value="1"/>
</dbReference>
<dbReference type="PROSITE" id="PS51257">
    <property type="entry name" value="PROKAR_LIPOPROTEIN"/>
    <property type="match status" value="1"/>
</dbReference>
<dbReference type="PANTHER" id="PTHR31299:SF0">
    <property type="entry name" value="ESTERASE, PUTATIVE (AFU_ORTHOLOGUE AFUA_1G05850)-RELATED"/>
    <property type="match status" value="1"/>
</dbReference>